<reference evidence="1" key="1">
    <citation type="submission" date="2009-10" db="EMBL/GenBank/DDBJ databases">
        <title>Diversity of trophic interactions inside an arsenic-rich microbial ecosystem.</title>
        <authorList>
            <person name="Bertin P.N."/>
            <person name="Heinrich-Salmeron A."/>
            <person name="Pelletier E."/>
            <person name="Goulhen-Chollet F."/>
            <person name="Arsene-Ploetze F."/>
            <person name="Gallien S."/>
            <person name="Calteau A."/>
            <person name="Vallenet D."/>
            <person name="Casiot C."/>
            <person name="Chane-Woon-Ming B."/>
            <person name="Giloteaux L."/>
            <person name="Barakat M."/>
            <person name="Bonnefoy V."/>
            <person name="Bruneel O."/>
            <person name="Chandler M."/>
            <person name="Cleiss J."/>
            <person name="Duran R."/>
            <person name="Elbaz-Poulichet F."/>
            <person name="Fonknechten N."/>
            <person name="Lauga B."/>
            <person name="Mornico D."/>
            <person name="Ortet P."/>
            <person name="Schaeffer C."/>
            <person name="Siguier P."/>
            <person name="Alexander Thil Smith A."/>
            <person name="Van Dorsselaer A."/>
            <person name="Weissenbach J."/>
            <person name="Medigue C."/>
            <person name="Le Paslier D."/>
        </authorList>
    </citation>
    <scope>NUCLEOTIDE SEQUENCE</scope>
</reference>
<comment type="caution">
    <text evidence="1">The sequence shown here is derived from an EMBL/GenBank/DDBJ whole genome shotgun (WGS) entry which is preliminary data.</text>
</comment>
<organism evidence="1">
    <name type="scientific">mine drainage metagenome</name>
    <dbReference type="NCBI Taxonomy" id="410659"/>
    <lineage>
        <taxon>unclassified sequences</taxon>
        <taxon>metagenomes</taxon>
        <taxon>ecological metagenomes</taxon>
    </lineage>
</organism>
<proteinExistence type="predicted"/>
<evidence type="ECO:0000313" key="1">
    <source>
        <dbReference type="EMBL" id="CBI01354.1"/>
    </source>
</evidence>
<accession>E6Q2E4</accession>
<dbReference type="EMBL" id="CABO01000017">
    <property type="protein sequence ID" value="CBI01354.1"/>
    <property type="molecule type" value="Genomic_DNA"/>
</dbReference>
<dbReference type="AlphaFoldDB" id="E6Q2E4"/>
<sequence>MKCPRLVHIELPAEDRGRQGGGIARSERLNRNVPSPAAVIASAPKLVLRIAYSPMTRDVSTASVWLSTADFLRAGESGRASLFGGLAVGLARLSDGRHSASALSG</sequence>
<name>E6Q2E4_9ZZZZ</name>
<protein>
    <submittedName>
        <fullName evidence="1">Uncharacterized protein</fullName>
    </submittedName>
</protein>
<gene>
    <name evidence="1" type="ORF">CARN4_1788</name>
</gene>